<feature type="domain" description="Retrovirus-related Pol polyprotein from transposon TNT 1-94-like beta-barrel" evidence="1">
    <location>
        <begin position="120"/>
        <end position="182"/>
    </location>
</feature>
<proteinExistence type="predicted"/>
<dbReference type="InterPro" id="IPR054722">
    <property type="entry name" value="PolX-like_BBD"/>
</dbReference>
<gene>
    <name evidence="2" type="ORF">O181_018828</name>
</gene>
<protein>
    <recommendedName>
        <fullName evidence="1">Retrovirus-related Pol polyprotein from transposon TNT 1-94-like beta-barrel domain-containing protein</fullName>
    </recommendedName>
</protein>
<evidence type="ECO:0000313" key="2">
    <source>
        <dbReference type="EMBL" id="MBW0479113.1"/>
    </source>
</evidence>
<dbReference type="Pfam" id="PF22936">
    <property type="entry name" value="Pol_BBD"/>
    <property type="match status" value="1"/>
</dbReference>
<dbReference type="OrthoDB" id="8047701at2759"/>
<dbReference type="EMBL" id="AVOT02005460">
    <property type="protein sequence ID" value="MBW0479113.1"/>
    <property type="molecule type" value="Genomic_DNA"/>
</dbReference>
<dbReference type="Proteomes" id="UP000765509">
    <property type="component" value="Unassembled WGS sequence"/>
</dbReference>
<accession>A0A9Q3C9T7</accession>
<evidence type="ECO:0000259" key="1">
    <source>
        <dbReference type="Pfam" id="PF22936"/>
    </source>
</evidence>
<organism evidence="2 3">
    <name type="scientific">Austropuccinia psidii MF-1</name>
    <dbReference type="NCBI Taxonomy" id="1389203"/>
    <lineage>
        <taxon>Eukaryota</taxon>
        <taxon>Fungi</taxon>
        <taxon>Dikarya</taxon>
        <taxon>Basidiomycota</taxon>
        <taxon>Pucciniomycotina</taxon>
        <taxon>Pucciniomycetes</taxon>
        <taxon>Pucciniales</taxon>
        <taxon>Sphaerophragmiaceae</taxon>
        <taxon>Austropuccinia</taxon>
    </lineage>
</organism>
<sequence length="183" mass="20988">MMRLWSKLMKRFASSTFNNQTHIWMRFCRITYSGNLQSFISEIRQCLNGVISVKVETIHYCRDGKHKPLAGHSAERCWQLHPGLSPEKFRKEARVNLTIAQALMTTLNTRKNSTQTLIIVLDTGAINHMFNDRHFFLELKRGNNVPISSFCDNSTLSAAGTGTAKLMDRNGTIWSLKYCLYIL</sequence>
<name>A0A9Q3C9T7_9BASI</name>
<keyword evidence="3" id="KW-1185">Reference proteome</keyword>
<dbReference type="AlphaFoldDB" id="A0A9Q3C9T7"/>
<comment type="caution">
    <text evidence="2">The sequence shown here is derived from an EMBL/GenBank/DDBJ whole genome shotgun (WGS) entry which is preliminary data.</text>
</comment>
<evidence type="ECO:0000313" key="3">
    <source>
        <dbReference type="Proteomes" id="UP000765509"/>
    </source>
</evidence>
<reference evidence="2" key="1">
    <citation type="submission" date="2021-03" db="EMBL/GenBank/DDBJ databases">
        <title>Draft genome sequence of rust myrtle Austropuccinia psidii MF-1, a brazilian biotype.</title>
        <authorList>
            <person name="Quecine M.C."/>
            <person name="Pachon D.M.R."/>
            <person name="Bonatelli M.L."/>
            <person name="Correr F.H."/>
            <person name="Franceschini L.M."/>
            <person name="Leite T.F."/>
            <person name="Margarido G.R.A."/>
            <person name="Almeida C.A."/>
            <person name="Ferrarezi J.A."/>
            <person name="Labate C.A."/>
        </authorList>
    </citation>
    <scope>NUCLEOTIDE SEQUENCE</scope>
    <source>
        <strain evidence="2">MF-1</strain>
    </source>
</reference>